<reference evidence="9 10" key="1">
    <citation type="submission" date="2017-04" db="EMBL/GenBank/DDBJ databases">
        <title>Monoglobus pectinilyticus 14 draft genome.</title>
        <authorList>
            <person name="Kim C."/>
            <person name="Rosendale D.I."/>
            <person name="Kelly W.J."/>
            <person name="Tannock G.W."/>
            <person name="Patchett M.L."/>
            <person name="Jordens J.Z."/>
        </authorList>
    </citation>
    <scope>NUCLEOTIDE SEQUENCE [LARGE SCALE GENOMIC DNA]</scope>
    <source>
        <strain evidence="9 10">14</strain>
    </source>
</reference>
<comment type="similarity">
    <text evidence="8">Belongs to the MntP (TC 9.B.29) family.</text>
</comment>
<dbReference type="Pfam" id="PF02659">
    <property type="entry name" value="Mntp"/>
    <property type="match status" value="1"/>
</dbReference>
<dbReference type="Proteomes" id="UP000235589">
    <property type="component" value="Chromosome"/>
</dbReference>
<evidence type="ECO:0000256" key="3">
    <source>
        <dbReference type="ARBA" id="ARBA00022692"/>
    </source>
</evidence>
<keyword evidence="7 8" id="KW-0464">Manganese</keyword>
<proteinExistence type="inferred from homology"/>
<keyword evidence="6 8" id="KW-0472">Membrane</keyword>
<sequence>MPYVSGMRFYEIVLIAVGLAMDAFAVSVCKGLKMSKVDYKYTFIIALFFGVFQAAMPIIGWFAGKQFEAYITSVDHWIAFILLAFIGGKMIYEAIKNEGEGCCDLKYDFKEITLLAFATSIDALAVGISFAFLQVEIWSAASYIGVITFILSIIGVLVGNRFGVKFKSKAEFAGGIILVLIGIKILLEGLGILSF</sequence>
<feature type="transmembrane region" description="Helical" evidence="8">
    <location>
        <begin position="112"/>
        <end position="134"/>
    </location>
</feature>
<keyword evidence="2 8" id="KW-1003">Cell membrane</keyword>
<dbReference type="EMBL" id="CP020991">
    <property type="protein sequence ID" value="AUO18286.1"/>
    <property type="molecule type" value="Genomic_DNA"/>
</dbReference>
<dbReference type="PANTHER" id="PTHR35529">
    <property type="entry name" value="MANGANESE EFFLUX PUMP MNTP-RELATED"/>
    <property type="match status" value="1"/>
</dbReference>
<dbReference type="KEGG" id="mpec:B9O19_00101"/>
<comment type="function">
    <text evidence="8">Probably functions as a manganese efflux pump.</text>
</comment>
<dbReference type="GO" id="GO:0005384">
    <property type="term" value="F:manganese ion transmembrane transporter activity"/>
    <property type="evidence" value="ECO:0007669"/>
    <property type="project" value="UniProtKB-UniRule"/>
</dbReference>
<keyword evidence="4 8" id="KW-1133">Transmembrane helix</keyword>
<organism evidence="9 10">
    <name type="scientific">Monoglobus pectinilyticus</name>
    <dbReference type="NCBI Taxonomy" id="1981510"/>
    <lineage>
        <taxon>Bacteria</taxon>
        <taxon>Bacillati</taxon>
        <taxon>Bacillota</taxon>
        <taxon>Clostridia</taxon>
        <taxon>Monoglobales</taxon>
        <taxon>Monoglobaceae</taxon>
        <taxon>Monoglobus</taxon>
    </lineage>
</organism>
<name>A0A2K9NZ06_9FIRM</name>
<comment type="subcellular location">
    <subcellularLocation>
        <location evidence="8">Cell membrane</location>
        <topology evidence="8">Multi-pass membrane protein</topology>
    </subcellularLocation>
</comment>
<dbReference type="RefSeq" id="WP_245862969.1">
    <property type="nucleotide sequence ID" value="NZ_CP020991.1"/>
</dbReference>
<evidence type="ECO:0000256" key="6">
    <source>
        <dbReference type="ARBA" id="ARBA00023136"/>
    </source>
</evidence>
<feature type="transmembrane region" description="Helical" evidence="8">
    <location>
        <begin position="172"/>
        <end position="193"/>
    </location>
</feature>
<gene>
    <name evidence="8" type="primary">mntP</name>
    <name evidence="9" type="ORF">B9O19_00101</name>
</gene>
<protein>
    <recommendedName>
        <fullName evidence="8">Putative manganese efflux pump MntP</fullName>
    </recommendedName>
</protein>
<keyword evidence="3 8" id="KW-0812">Transmembrane</keyword>
<feature type="transmembrane region" description="Helical" evidence="8">
    <location>
        <begin position="140"/>
        <end position="160"/>
    </location>
</feature>
<dbReference type="InterPro" id="IPR003810">
    <property type="entry name" value="Mntp/YtaF"/>
</dbReference>
<dbReference type="InterPro" id="IPR022929">
    <property type="entry name" value="Put_MntP"/>
</dbReference>
<feature type="transmembrane region" description="Helical" evidence="8">
    <location>
        <begin position="12"/>
        <end position="29"/>
    </location>
</feature>
<dbReference type="GeneID" id="98061534"/>
<dbReference type="GO" id="GO:0005886">
    <property type="term" value="C:plasma membrane"/>
    <property type="evidence" value="ECO:0007669"/>
    <property type="project" value="UniProtKB-SubCell"/>
</dbReference>
<evidence type="ECO:0000256" key="2">
    <source>
        <dbReference type="ARBA" id="ARBA00022475"/>
    </source>
</evidence>
<evidence type="ECO:0000256" key="8">
    <source>
        <dbReference type="HAMAP-Rule" id="MF_01521"/>
    </source>
</evidence>
<evidence type="ECO:0000313" key="10">
    <source>
        <dbReference type="Proteomes" id="UP000235589"/>
    </source>
</evidence>
<evidence type="ECO:0000313" key="9">
    <source>
        <dbReference type="EMBL" id="AUO18286.1"/>
    </source>
</evidence>
<evidence type="ECO:0000256" key="4">
    <source>
        <dbReference type="ARBA" id="ARBA00022989"/>
    </source>
</evidence>
<feature type="transmembrane region" description="Helical" evidence="8">
    <location>
        <begin position="69"/>
        <end position="92"/>
    </location>
</feature>
<accession>A0A2K9NZ06</accession>
<feature type="transmembrane region" description="Helical" evidence="8">
    <location>
        <begin position="41"/>
        <end position="63"/>
    </location>
</feature>
<dbReference type="HAMAP" id="MF_01521">
    <property type="entry name" value="MntP_pump"/>
    <property type="match status" value="1"/>
</dbReference>
<keyword evidence="5 8" id="KW-0406">Ion transport</keyword>
<dbReference type="PANTHER" id="PTHR35529:SF1">
    <property type="entry name" value="MANGANESE EFFLUX PUMP MNTP-RELATED"/>
    <property type="match status" value="1"/>
</dbReference>
<evidence type="ECO:0000256" key="5">
    <source>
        <dbReference type="ARBA" id="ARBA00023065"/>
    </source>
</evidence>
<dbReference type="AlphaFoldDB" id="A0A2K9NZ06"/>
<keyword evidence="10" id="KW-1185">Reference proteome</keyword>
<evidence type="ECO:0000256" key="1">
    <source>
        <dbReference type="ARBA" id="ARBA00022448"/>
    </source>
</evidence>
<keyword evidence="1 8" id="KW-0813">Transport</keyword>
<evidence type="ECO:0000256" key="7">
    <source>
        <dbReference type="ARBA" id="ARBA00023211"/>
    </source>
</evidence>